<name>A0A1M5STY9_9ACTN</name>
<evidence type="ECO:0000256" key="2">
    <source>
        <dbReference type="SAM" id="Phobius"/>
    </source>
</evidence>
<dbReference type="RefSeq" id="WP_073392016.1">
    <property type="nucleotide sequence ID" value="NZ_FQVU01000006.1"/>
</dbReference>
<feature type="transmembrane region" description="Helical" evidence="2">
    <location>
        <begin position="43"/>
        <end position="64"/>
    </location>
</feature>
<reference evidence="4" key="1">
    <citation type="submission" date="2016-11" db="EMBL/GenBank/DDBJ databases">
        <authorList>
            <person name="Varghese N."/>
            <person name="Submissions S."/>
        </authorList>
    </citation>
    <scope>NUCLEOTIDE SEQUENCE [LARGE SCALE GENOMIC DNA]</scope>
    <source>
        <strain evidence="4">DSM 45627</strain>
    </source>
</reference>
<keyword evidence="4" id="KW-1185">Reference proteome</keyword>
<keyword evidence="2" id="KW-0812">Transmembrane</keyword>
<gene>
    <name evidence="3" type="ORF">SAMN05443575_3811</name>
</gene>
<accession>A0A1M5STY9</accession>
<dbReference type="EMBL" id="FQVU01000006">
    <property type="protein sequence ID" value="SHH41708.1"/>
    <property type="molecule type" value="Genomic_DNA"/>
</dbReference>
<proteinExistence type="predicted"/>
<dbReference type="AlphaFoldDB" id="A0A1M5STY9"/>
<dbReference type="STRING" id="1206085.SAMN05443575_3811"/>
<evidence type="ECO:0000256" key="1">
    <source>
        <dbReference type="SAM" id="MobiDB-lite"/>
    </source>
</evidence>
<feature type="region of interest" description="Disordered" evidence="1">
    <location>
        <begin position="1"/>
        <end position="42"/>
    </location>
</feature>
<evidence type="ECO:0000313" key="3">
    <source>
        <dbReference type="EMBL" id="SHH41708.1"/>
    </source>
</evidence>
<keyword evidence="2" id="KW-1133">Transmembrane helix</keyword>
<evidence type="ECO:0000313" key="4">
    <source>
        <dbReference type="Proteomes" id="UP000186132"/>
    </source>
</evidence>
<keyword evidence="2" id="KW-0472">Membrane</keyword>
<sequence>MSPSEDDLRAALRAGEHDPSGRPDADHVVALGRRTRSRRRGRLAAVAGSVALVVVAAGVTTVLVGRDDGGTTLADPTGPGVSAPPGSSVSRAAGQRSPATPSSALSSGPSSHRPADPAPPGCPATFPQRALPGGGSPGQFGADGSVLPTSVTVVSVCNYGTATIAAAGAPAAQLVLRGSAVTALRQALDSGDTQARVPGCPAALASSIRQVAFVGVTATGAPARVVTTTLTGSCGQRATNGTAFRFSWQLPAGLSGRIYALKQLPLPPRSFPRPAPTGRNIGSPVR</sequence>
<protein>
    <submittedName>
        <fullName evidence="3">Uncharacterized protein</fullName>
    </submittedName>
</protein>
<dbReference type="Proteomes" id="UP000186132">
    <property type="component" value="Unassembled WGS sequence"/>
</dbReference>
<feature type="compositionally biased region" description="Low complexity" evidence="1">
    <location>
        <begin position="76"/>
        <end position="111"/>
    </location>
</feature>
<organism evidence="3 4">
    <name type="scientific">Jatrophihabitans endophyticus</name>
    <dbReference type="NCBI Taxonomy" id="1206085"/>
    <lineage>
        <taxon>Bacteria</taxon>
        <taxon>Bacillati</taxon>
        <taxon>Actinomycetota</taxon>
        <taxon>Actinomycetes</taxon>
        <taxon>Jatrophihabitantales</taxon>
        <taxon>Jatrophihabitantaceae</taxon>
        <taxon>Jatrophihabitans</taxon>
    </lineage>
</organism>
<feature type="compositionally biased region" description="Basic and acidic residues" evidence="1">
    <location>
        <begin position="1"/>
        <end position="27"/>
    </location>
</feature>
<feature type="compositionally biased region" description="Basic residues" evidence="1">
    <location>
        <begin position="33"/>
        <end position="42"/>
    </location>
</feature>
<feature type="region of interest" description="Disordered" evidence="1">
    <location>
        <begin position="67"/>
        <end position="142"/>
    </location>
</feature>